<dbReference type="RefSeq" id="WP_390359620.1">
    <property type="nucleotide sequence ID" value="NZ_JBHTKJ010000007.1"/>
</dbReference>
<accession>A0ABW3LJ40</accession>
<gene>
    <name evidence="9" type="ORF">ACFQ3N_03650</name>
</gene>
<comment type="similarity">
    <text evidence="2">Belongs to the peptidase S9A family.</text>
</comment>
<dbReference type="InterPro" id="IPR001375">
    <property type="entry name" value="Peptidase_S9_cat"/>
</dbReference>
<dbReference type="InterPro" id="IPR023302">
    <property type="entry name" value="Pept_S9A_N"/>
</dbReference>
<dbReference type="PANTHER" id="PTHR42881">
    <property type="entry name" value="PROLYL ENDOPEPTIDASE"/>
    <property type="match status" value="1"/>
</dbReference>
<keyword evidence="4" id="KW-0645">Protease</keyword>
<feature type="domain" description="Peptidase S9 prolyl oligopeptidase catalytic" evidence="7">
    <location>
        <begin position="464"/>
        <end position="679"/>
    </location>
</feature>
<dbReference type="EMBL" id="JBHTKJ010000007">
    <property type="protein sequence ID" value="MFD1037519.1"/>
    <property type="molecule type" value="Genomic_DNA"/>
</dbReference>
<evidence type="ECO:0000313" key="9">
    <source>
        <dbReference type="EMBL" id="MFD1037519.1"/>
    </source>
</evidence>
<dbReference type="InterPro" id="IPR029058">
    <property type="entry name" value="AB_hydrolase_fold"/>
</dbReference>
<dbReference type="Pfam" id="PF02897">
    <property type="entry name" value="Peptidase_S9_N"/>
    <property type="match status" value="1"/>
</dbReference>
<evidence type="ECO:0000256" key="3">
    <source>
        <dbReference type="ARBA" id="ARBA00011897"/>
    </source>
</evidence>
<evidence type="ECO:0000259" key="8">
    <source>
        <dbReference type="Pfam" id="PF02897"/>
    </source>
</evidence>
<name>A0ABW3LJ40_9BACI</name>
<dbReference type="SUPFAM" id="SSF53474">
    <property type="entry name" value="alpha/beta-Hydrolases"/>
    <property type="match status" value="1"/>
</dbReference>
<dbReference type="InterPro" id="IPR002470">
    <property type="entry name" value="Peptidase_S9A"/>
</dbReference>
<evidence type="ECO:0000256" key="4">
    <source>
        <dbReference type="ARBA" id="ARBA00022670"/>
    </source>
</evidence>
<dbReference type="InterPro" id="IPR002471">
    <property type="entry name" value="Pept_S9_AS"/>
</dbReference>
<keyword evidence="10" id="KW-1185">Reference proteome</keyword>
<comment type="catalytic activity">
    <reaction evidence="1">
        <text>Hydrolysis of Pro-|-Xaa &gt;&gt; Ala-|-Xaa in oligopeptides.</text>
        <dbReference type="EC" id="3.4.21.26"/>
    </reaction>
</comment>
<evidence type="ECO:0000256" key="6">
    <source>
        <dbReference type="ARBA" id="ARBA00022825"/>
    </source>
</evidence>
<dbReference type="Gene3D" id="3.40.50.1820">
    <property type="entry name" value="alpha/beta hydrolase"/>
    <property type="match status" value="1"/>
</dbReference>
<dbReference type="PRINTS" id="PR00862">
    <property type="entry name" value="PROLIGOPTASE"/>
</dbReference>
<dbReference type="EC" id="3.4.21.26" evidence="3"/>
<dbReference type="PROSITE" id="PS00708">
    <property type="entry name" value="PRO_ENDOPEP_SER"/>
    <property type="match status" value="1"/>
</dbReference>
<comment type="caution">
    <text evidence="9">The sequence shown here is derived from an EMBL/GenBank/DDBJ whole genome shotgun (WGS) entry which is preliminary data.</text>
</comment>
<dbReference type="PANTHER" id="PTHR42881:SF2">
    <property type="entry name" value="PROLYL ENDOPEPTIDASE"/>
    <property type="match status" value="1"/>
</dbReference>
<evidence type="ECO:0000256" key="2">
    <source>
        <dbReference type="ARBA" id="ARBA00005228"/>
    </source>
</evidence>
<evidence type="ECO:0000259" key="7">
    <source>
        <dbReference type="Pfam" id="PF00326"/>
    </source>
</evidence>
<proteinExistence type="inferred from homology"/>
<dbReference type="Pfam" id="PF00326">
    <property type="entry name" value="Peptidase_S9"/>
    <property type="match status" value="1"/>
</dbReference>
<evidence type="ECO:0000313" key="10">
    <source>
        <dbReference type="Proteomes" id="UP001597040"/>
    </source>
</evidence>
<dbReference type="InterPro" id="IPR051167">
    <property type="entry name" value="Prolyl_oligopep/macrocyclase"/>
</dbReference>
<dbReference type="SUPFAM" id="SSF50993">
    <property type="entry name" value="Peptidase/esterase 'gauge' domain"/>
    <property type="match status" value="1"/>
</dbReference>
<feature type="domain" description="Peptidase S9A N-terminal" evidence="8">
    <location>
        <begin position="4"/>
        <end position="405"/>
    </location>
</feature>
<sequence>MKSVTKKELIVDNYHGLEVNDPHRWLEHPESVETKEWTEEQNKTTRDYLNNYPERNKIKEKITSLMNYTKYSLPQREGEYYYFHKNDGLQKQPIFCRTKTIDNLDEIEPVIDPNTISEEGTAAITNTSFSQDGSMLAYAISYNGSDWQEIRIKNLETGEVFPELIKWCKFSNIAWSEDNRGFFYNRYPDQQSASLQEESFFNSVYWHMVGTSQDEDILIHQDQKHKELSFLPQISDDNKYIVLKVYNGTEPKSRIYYRSLESNSGFIPLINDGEDYYSFIGNEGADFYIYTNNNAPKGRVISVNIKHPDKKNWKEIIPEKEDTFSTIKMLNNHFVVSFMKNACDQLKIYDSKGNLHKELSLPEFITITDIKGKKNNSEMFIGYTSYLYPSKIVKYDLDEDQLDLVMETMHDLESNQFETKQVFYPSKDGTKIPMFITHKKGLELNEDNPVLLYGYGGYNISLTPSFSPSQLMWLQAGGVYVVANLRGGGEFGEDWHLAGILEKKQNVFDDFISAAEWLIENKYTNSKKLAIMGGSNGGLLVGACITQRPELFGAALCLVPVTDMLRFHLFTVGRFWTTEFGNAEENPDHFKFMYEYSPLHNVKKGVKYPPTLITTADTDDRVVPLHAKKFTATLQEAQSGDNLVFLRVEKNAGHGLGKPTSKIIEEQTDLYTFLFKQFKMFV</sequence>
<evidence type="ECO:0000256" key="1">
    <source>
        <dbReference type="ARBA" id="ARBA00001070"/>
    </source>
</evidence>
<protein>
    <recommendedName>
        <fullName evidence="3">prolyl oligopeptidase</fullName>
        <ecNumber evidence="3">3.4.21.26</ecNumber>
    </recommendedName>
</protein>
<organism evidence="9 10">
    <name type="scientific">Virgibacillus byunsanensis</name>
    <dbReference type="NCBI Taxonomy" id="570945"/>
    <lineage>
        <taxon>Bacteria</taxon>
        <taxon>Bacillati</taxon>
        <taxon>Bacillota</taxon>
        <taxon>Bacilli</taxon>
        <taxon>Bacillales</taxon>
        <taxon>Bacillaceae</taxon>
        <taxon>Virgibacillus</taxon>
    </lineage>
</organism>
<dbReference type="Proteomes" id="UP001597040">
    <property type="component" value="Unassembled WGS sequence"/>
</dbReference>
<dbReference type="Gene3D" id="2.130.10.120">
    <property type="entry name" value="Prolyl oligopeptidase, N-terminal domain"/>
    <property type="match status" value="1"/>
</dbReference>
<reference evidence="10" key="1">
    <citation type="journal article" date="2019" name="Int. J. Syst. Evol. Microbiol.">
        <title>The Global Catalogue of Microorganisms (GCM) 10K type strain sequencing project: providing services to taxonomists for standard genome sequencing and annotation.</title>
        <authorList>
            <consortium name="The Broad Institute Genomics Platform"/>
            <consortium name="The Broad Institute Genome Sequencing Center for Infectious Disease"/>
            <person name="Wu L."/>
            <person name="Ma J."/>
        </authorList>
    </citation>
    <scope>NUCLEOTIDE SEQUENCE [LARGE SCALE GENOMIC DNA]</scope>
    <source>
        <strain evidence="10">CCUG 56754</strain>
    </source>
</reference>
<keyword evidence="6" id="KW-0720">Serine protease</keyword>
<evidence type="ECO:0000256" key="5">
    <source>
        <dbReference type="ARBA" id="ARBA00022801"/>
    </source>
</evidence>
<keyword evidence="5" id="KW-0378">Hydrolase</keyword>